<accession>A0A8C0UCH0</accession>
<dbReference type="Ensembl" id="ENSCCET00000008908.1">
    <property type="protein sequence ID" value="ENSCCEP00000005378.1"/>
    <property type="gene ID" value="ENSCCEG00000005935.1"/>
</dbReference>
<feature type="domain" description="G protein gamma" evidence="1">
    <location>
        <begin position="47"/>
        <end position="73"/>
    </location>
</feature>
<name>A0A8C0UCH0_CYACU</name>
<dbReference type="GO" id="GO:0007186">
    <property type="term" value="P:G protein-coupled receptor signaling pathway"/>
    <property type="evidence" value="ECO:0007669"/>
    <property type="project" value="InterPro"/>
</dbReference>
<evidence type="ECO:0000259" key="1">
    <source>
        <dbReference type="PROSITE" id="PS50058"/>
    </source>
</evidence>
<dbReference type="AlphaFoldDB" id="A0A8C0UCH0"/>
<dbReference type="InterPro" id="IPR036284">
    <property type="entry name" value="GGL_sf"/>
</dbReference>
<protein>
    <recommendedName>
        <fullName evidence="1">G protein gamma domain-containing protein</fullName>
    </recommendedName>
</protein>
<reference evidence="2" key="1">
    <citation type="submission" date="2025-08" db="UniProtKB">
        <authorList>
            <consortium name="Ensembl"/>
        </authorList>
    </citation>
    <scope>IDENTIFICATION</scope>
</reference>
<dbReference type="Pfam" id="PF00631">
    <property type="entry name" value="G-gamma"/>
    <property type="match status" value="1"/>
</dbReference>
<proteinExistence type="predicted"/>
<dbReference type="Gene3D" id="4.10.260.10">
    <property type="entry name" value="Transducin (heterotrimeric G protein), gamma chain"/>
    <property type="match status" value="1"/>
</dbReference>
<evidence type="ECO:0000313" key="2">
    <source>
        <dbReference type="Ensembl" id="ENSCCEP00000005378.1"/>
    </source>
</evidence>
<dbReference type="Proteomes" id="UP000694410">
    <property type="component" value="Unplaced"/>
</dbReference>
<sequence>MGIWGGKSGFGGENQDLGGFKGDFGGIKMGIWEGLGKDLEMQSWIWELGDYCEAHACEDPLLTPVPTSENPFRFWGSPRSR</sequence>
<keyword evidence="3" id="KW-1185">Reference proteome</keyword>
<evidence type="ECO:0000313" key="3">
    <source>
        <dbReference type="Proteomes" id="UP000694410"/>
    </source>
</evidence>
<organism evidence="2 3">
    <name type="scientific">Cyanistes caeruleus</name>
    <name type="common">Eurasian blue tit</name>
    <name type="synonym">Parus caeruleus</name>
    <dbReference type="NCBI Taxonomy" id="156563"/>
    <lineage>
        <taxon>Eukaryota</taxon>
        <taxon>Metazoa</taxon>
        <taxon>Chordata</taxon>
        <taxon>Craniata</taxon>
        <taxon>Vertebrata</taxon>
        <taxon>Euteleostomi</taxon>
        <taxon>Archelosauria</taxon>
        <taxon>Archosauria</taxon>
        <taxon>Dinosauria</taxon>
        <taxon>Saurischia</taxon>
        <taxon>Theropoda</taxon>
        <taxon>Coelurosauria</taxon>
        <taxon>Aves</taxon>
        <taxon>Neognathae</taxon>
        <taxon>Neoaves</taxon>
        <taxon>Telluraves</taxon>
        <taxon>Australaves</taxon>
        <taxon>Passeriformes</taxon>
        <taxon>Paridae</taxon>
        <taxon>Cyanistes</taxon>
    </lineage>
</organism>
<dbReference type="InterPro" id="IPR015898">
    <property type="entry name" value="G-protein_gamma-like_dom"/>
</dbReference>
<dbReference type="PROSITE" id="PS50058">
    <property type="entry name" value="G_PROTEIN_GAMMA"/>
    <property type="match status" value="1"/>
</dbReference>
<reference evidence="2" key="2">
    <citation type="submission" date="2025-09" db="UniProtKB">
        <authorList>
            <consortium name="Ensembl"/>
        </authorList>
    </citation>
    <scope>IDENTIFICATION</scope>
</reference>
<dbReference type="SUPFAM" id="SSF48670">
    <property type="entry name" value="Transducin (heterotrimeric G protein), gamma chain"/>
    <property type="match status" value="1"/>
</dbReference>